<evidence type="ECO:0000259" key="7">
    <source>
        <dbReference type="PROSITE" id="PS50815"/>
    </source>
</evidence>
<gene>
    <name evidence="8" type="ORF">M430DRAFT_43830</name>
</gene>
<evidence type="ECO:0000256" key="6">
    <source>
        <dbReference type="SAM" id="MobiDB-lite"/>
    </source>
</evidence>
<dbReference type="PROSITE" id="PS50815">
    <property type="entry name" value="HORMA"/>
    <property type="match status" value="1"/>
</dbReference>
<dbReference type="GeneID" id="36575731"/>
<dbReference type="SUPFAM" id="SSF56019">
    <property type="entry name" value="The spindle assembly checkpoint protein mad2"/>
    <property type="match status" value="1"/>
</dbReference>
<feature type="region of interest" description="Disordered" evidence="6">
    <location>
        <begin position="580"/>
        <end position="689"/>
    </location>
</feature>
<sequence>MAKDTKKKSKSTGKDILKKARPAKSSGATKYAQPLASEIVVDQDQSFELVRTVISAAISNITWIRDVFPNDCYGSRVYDFSDPDPSYEAFMNGQKAFVLEKNPNLAYWRVLEHGVAHALERKFLSTLQLSFYEGEVSPSTLIEAYIVSITYKDGIASMQLETESRTSKKNVAASLLLSDAKLGIRNLINSVIISAQDLPSEMPANRVADMQLTYTDDCPMEYNPPGFRTCEDPNLIVDGKGTTRCDSMSTGHHGIRIKLFSNNDHDAEASRNIAAQVTSGVAEQLENRVSPSKGVSREQNGPIKPHRPYSQRKPSLSSETDGGETQEAGLNALRSIGVTRDPAGETQDTQPLYGVFSQPPAPNGAACVSQDSPSDVQPYSQAVKTRIEKARRRAEYALVGRSDEEIDNIQDAGQRISCECETFAGGIMLECGICKDLQHIECYGYLDVPRTSEFVCYTCLLEDEDTLITEMRELCIKRRAIYFMREEGVSSLKDLSAHLNRDEVTTRNILGQLKSQGFVTESINKRTGRKSKGRSGEAVFSLINDEEKLRRNYFCPTLNIAHHFAVAEIRSPSNTLISHGLGEHDQLDHSKPTTKSVSELSTSDHSNGLQLSFRAGRASLGEGSSTEGTPSPHSSIRYTTVPRTQTPFREADSRQASLHTKRAADTEREGFEKRVKVSSARSPWLFSRK</sequence>
<evidence type="ECO:0000313" key="9">
    <source>
        <dbReference type="Proteomes" id="UP000241818"/>
    </source>
</evidence>
<evidence type="ECO:0000256" key="4">
    <source>
        <dbReference type="ARBA" id="ARBA00023242"/>
    </source>
</evidence>
<dbReference type="GO" id="GO:0005694">
    <property type="term" value="C:chromosome"/>
    <property type="evidence" value="ECO:0007669"/>
    <property type="project" value="UniProtKB-SubCell"/>
</dbReference>
<comment type="subcellular location">
    <subcellularLocation>
        <location evidence="2">Chromosome</location>
    </subcellularLocation>
    <subcellularLocation>
        <location evidence="1">Nucleus</location>
    </subcellularLocation>
</comment>
<feature type="compositionally biased region" description="Polar residues" evidence="6">
    <location>
        <begin position="622"/>
        <end position="647"/>
    </location>
</feature>
<dbReference type="InterPro" id="IPR051294">
    <property type="entry name" value="HORMA_MeioticProgression"/>
</dbReference>
<dbReference type="OrthoDB" id="1928087at2759"/>
<dbReference type="STRING" id="857342.A0A2T3AWG2"/>
<dbReference type="SUPFAM" id="SSF57903">
    <property type="entry name" value="FYVE/PHD zinc finger"/>
    <property type="match status" value="1"/>
</dbReference>
<evidence type="ECO:0000256" key="3">
    <source>
        <dbReference type="ARBA" id="ARBA00022454"/>
    </source>
</evidence>
<evidence type="ECO:0000256" key="2">
    <source>
        <dbReference type="ARBA" id="ARBA00004286"/>
    </source>
</evidence>
<protein>
    <recommendedName>
        <fullName evidence="7">HORMA domain-containing protein</fullName>
    </recommendedName>
</protein>
<evidence type="ECO:0000256" key="5">
    <source>
        <dbReference type="ARBA" id="ARBA00023254"/>
    </source>
</evidence>
<dbReference type="InterPro" id="IPR013083">
    <property type="entry name" value="Znf_RING/FYVE/PHD"/>
</dbReference>
<reference evidence="8 9" key="1">
    <citation type="journal article" date="2018" name="New Phytol.">
        <title>Comparative genomics and transcriptomics depict ericoid mycorrhizal fungi as versatile saprotrophs and plant mutualists.</title>
        <authorList>
            <person name="Martino E."/>
            <person name="Morin E."/>
            <person name="Grelet G.A."/>
            <person name="Kuo A."/>
            <person name="Kohler A."/>
            <person name="Daghino S."/>
            <person name="Barry K.W."/>
            <person name="Cichocki N."/>
            <person name="Clum A."/>
            <person name="Dockter R.B."/>
            <person name="Hainaut M."/>
            <person name="Kuo R.C."/>
            <person name="LaButti K."/>
            <person name="Lindahl B.D."/>
            <person name="Lindquist E.A."/>
            <person name="Lipzen A."/>
            <person name="Khouja H.R."/>
            <person name="Magnuson J."/>
            <person name="Murat C."/>
            <person name="Ohm R.A."/>
            <person name="Singer S.W."/>
            <person name="Spatafora J.W."/>
            <person name="Wang M."/>
            <person name="Veneault-Fourrey C."/>
            <person name="Henrissat B."/>
            <person name="Grigoriev I.V."/>
            <person name="Martin F.M."/>
            <person name="Perotto S."/>
        </authorList>
    </citation>
    <scope>NUCLEOTIDE SEQUENCE [LARGE SCALE GENOMIC DNA]</scope>
    <source>
        <strain evidence="8 9">ATCC 22711</strain>
    </source>
</reference>
<accession>A0A2T3AWG2</accession>
<dbReference type="Gene3D" id="3.30.900.10">
    <property type="entry name" value="HORMA domain"/>
    <property type="match status" value="1"/>
</dbReference>
<feature type="compositionally biased region" description="Basic and acidic residues" evidence="6">
    <location>
        <begin position="581"/>
        <end position="591"/>
    </location>
</feature>
<dbReference type="RefSeq" id="XP_024719003.1">
    <property type="nucleotide sequence ID" value="XM_024867650.1"/>
</dbReference>
<dbReference type="Gene3D" id="3.30.40.10">
    <property type="entry name" value="Zinc/RING finger domain, C3HC4 (zinc finger)"/>
    <property type="match status" value="1"/>
</dbReference>
<feature type="region of interest" description="Disordered" evidence="6">
    <location>
        <begin position="1"/>
        <end position="29"/>
    </location>
</feature>
<organism evidence="8 9">
    <name type="scientific">Amorphotheca resinae ATCC 22711</name>
    <dbReference type="NCBI Taxonomy" id="857342"/>
    <lineage>
        <taxon>Eukaryota</taxon>
        <taxon>Fungi</taxon>
        <taxon>Dikarya</taxon>
        <taxon>Ascomycota</taxon>
        <taxon>Pezizomycotina</taxon>
        <taxon>Leotiomycetes</taxon>
        <taxon>Helotiales</taxon>
        <taxon>Amorphothecaceae</taxon>
        <taxon>Amorphotheca</taxon>
    </lineage>
</organism>
<dbReference type="Proteomes" id="UP000241818">
    <property type="component" value="Unassembled WGS sequence"/>
</dbReference>
<dbReference type="InterPro" id="IPR036570">
    <property type="entry name" value="HORMA_dom_sf"/>
</dbReference>
<dbReference type="PANTHER" id="PTHR48225">
    <property type="entry name" value="HORMA DOMAIN-CONTAINING PROTEIN 1"/>
    <property type="match status" value="1"/>
</dbReference>
<feature type="compositionally biased region" description="Basic and acidic residues" evidence="6">
    <location>
        <begin position="662"/>
        <end position="675"/>
    </location>
</feature>
<keyword evidence="5" id="KW-0469">Meiosis</keyword>
<dbReference type="InterPro" id="IPR003511">
    <property type="entry name" value="HORMA_dom"/>
</dbReference>
<dbReference type="InParanoid" id="A0A2T3AWG2"/>
<dbReference type="GO" id="GO:0051598">
    <property type="term" value="P:meiotic recombination checkpoint signaling"/>
    <property type="evidence" value="ECO:0007669"/>
    <property type="project" value="TreeGrafter"/>
</dbReference>
<dbReference type="PANTHER" id="PTHR48225:SF7">
    <property type="entry name" value="MEIOSIS-SPECIFIC PROTEIN HOP1"/>
    <property type="match status" value="1"/>
</dbReference>
<feature type="compositionally biased region" description="Polar residues" evidence="6">
    <location>
        <begin position="593"/>
        <end position="610"/>
    </location>
</feature>
<feature type="region of interest" description="Disordered" evidence="6">
    <location>
        <begin position="283"/>
        <end position="325"/>
    </location>
</feature>
<dbReference type="GO" id="GO:0005634">
    <property type="term" value="C:nucleus"/>
    <property type="evidence" value="ECO:0007669"/>
    <property type="project" value="UniProtKB-SubCell"/>
</dbReference>
<evidence type="ECO:0000313" key="8">
    <source>
        <dbReference type="EMBL" id="PSS13012.1"/>
    </source>
</evidence>
<keyword evidence="3" id="KW-0158">Chromosome</keyword>
<dbReference type="Pfam" id="PF02301">
    <property type="entry name" value="HORMA"/>
    <property type="match status" value="1"/>
</dbReference>
<proteinExistence type="predicted"/>
<dbReference type="EMBL" id="KZ679014">
    <property type="protein sequence ID" value="PSS13012.1"/>
    <property type="molecule type" value="Genomic_DNA"/>
</dbReference>
<dbReference type="GO" id="GO:0007130">
    <property type="term" value="P:synaptonemal complex assembly"/>
    <property type="evidence" value="ECO:0007669"/>
    <property type="project" value="TreeGrafter"/>
</dbReference>
<evidence type="ECO:0000256" key="1">
    <source>
        <dbReference type="ARBA" id="ARBA00004123"/>
    </source>
</evidence>
<dbReference type="AlphaFoldDB" id="A0A2T3AWG2"/>
<keyword evidence="9" id="KW-1185">Reference proteome</keyword>
<dbReference type="InterPro" id="IPR011011">
    <property type="entry name" value="Znf_FYVE_PHD"/>
</dbReference>
<feature type="domain" description="HORMA" evidence="7">
    <location>
        <begin position="44"/>
        <end position="259"/>
    </location>
</feature>
<keyword evidence="4" id="KW-0539">Nucleus</keyword>
<name>A0A2T3AWG2_AMORE</name>
<feature type="compositionally biased region" description="Basic residues" evidence="6">
    <location>
        <begin position="1"/>
        <end position="11"/>
    </location>
</feature>